<evidence type="ECO:0000256" key="5">
    <source>
        <dbReference type="SAM" id="SignalP"/>
    </source>
</evidence>
<dbReference type="InterPro" id="IPR009056">
    <property type="entry name" value="Cyt_c-like_dom"/>
</dbReference>
<name>A0A1I1LBL6_9RHOB</name>
<feature type="chain" id="PRO_5011566217" evidence="5">
    <location>
        <begin position="21"/>
        <end position="105"/>
    </location>
</feature>
<dbReference type="SUPFAM" id="SSF46626">
    <property type="entry name" value="Cytochrome c"/>
    <property type="match status" value="1"/>
</dbReference>
<evidence type="ECO:0000313" key="8">
    <source>
        <dbReference type="Proteomes" id="UP000198728"/>
    </source>
</evidence>
<feature type="domain" description="Cytochrome c" evidence="6">
    <location>
        <begin position="24"/>
        <end position="104"/>
    </location>
</feature>
<proteinExistence type="predicted"/>
<evidence type="ECO:0000313" key="7">
    <source>
        <dbReference type="EMBL" id="SFC70419.1"/>
    </source>
</evidence>
<dbReference type="GO" id="GO:0020037">
    <property type="term" value="F:heme binding"/>
    <property type="evidence" value="ECO:0007669"/>
    <property type="project" value="InterPro"/>
</dbReference>
<dbReference type="STRING" id="441112.SAMN04488094_10839"/>
<dbReference type="Pfam" id="PF13442">
    <property type="entry name" value="Cytochrome_CBB3"/>
    <property type="match status" value="1"/>
</dbReference>
<evidence type="ECO:0000256" key="4">
    <source>
        <dbReference type="PROSITE-ProRule" id="PRU00433"/>
    </source>
</evidence>
<keyword evidence="3 4" id="KW-0408">Iron</keyword>
<keyword evidence="2 4" id="KW-0479">Metal-binding</keyword>
<dbReference type="Proteomes" id="UP000198728">
    <property type="component" value="Unassembled WGS sequence"/>
</dbReference>
<evidence type="ECO:0000256" key="2">
    <source>
        <dbReference type="ARBA" id="ARBA00022723"/>
    </source>
</evidence>
<evidence type="ECO:0000256" key="1">
    <source>
        <dbReference type="ARBA" id="ARBA00022617"/>
    </source>
</evidence>
<accession>A0A1I1LBL6</accession>
<dbReference type="AlphaFoldDB" id="A0A1I1LBL6"/>
<keyword evidence="1 4" id="KW-0349">Heme</keyword>
<dbReference type="Gene3D" id="1.10.760.10">
    <property type="entry name" value="Cytochrome c-like domain"/>
    <property type="match status" value="1"/>
</dbReference>
<protein>
    <submittedName>
        <fullName evidence="7">Cytochrome c</fullName>
    </submittedName>
</protein>
<evidence type="ECO:0000259" key="6">
    <source>
        <dbReference type="PROSITE" id="PS51007"/>
    </source>
</evidence>
<dbReference type="GO" id="GO:0009055">
    <property type="term" value="F:electron transfer activity"/>
    <property type="evidence" value="ECO:0007669"/>
    <property type="project" value="InterPro"/>
</dbReference>
<keyword evidence="8" id="KW-1185">Reference proteome</keyword>
<dbReference type="RefSeq" id="WP_093361242.1">
    <property type="nucleotide sequence ID" value="NZ_FOLG01000008.1"/>
</dbReference>
<sequence>MRRAIGTAILSICFATASLAADEPYIAAGKRMAEANCANCHNIAPGGAFKLYPPSFQAIAIYMDPDVIRMKVMYPDHAVIMPQFHTFMFVENLDNIVGYIQSLDK</sequence>
<dbReference type="PROSITE" id="PS51007">
    <property type="entry name" value="CYTC"/>
    <property type="match status" value="1"/>
</dbReference>
<organism evidence="7 8">
    <name type="scientific">Tropicimonas isoalkanivorans</name>
    <dbReference type="NCBI Taxonomy" id="441112"/>
    <lineage>
        <taxon>Bacteria</taxon>
        <taxon>Pseudomonadati</taxon>
        <taxon>Pseudomonadota</taxon>
        <taxon>Alphaproteobacteria</taxon>
        <taxon>Rhodobacterales</taxon>
        <taxon>Roseobacteraceae</taxon>
        <taxon>Tropicimonas</taxon>
    </lineage>
</organism>
<keyword evidence="5" id="KW-0732">Signal</keyword>
<dbReference type="GO" id="GO:0046872">
    <property type="term" value="F:metal ion binding"/>
    <property type="evidence" value="ECO:0007669"/>
    <property type="project" value="UniProtKB-KW"/>
</dbReference>
<evidence type="ECO:0000256" key="3">
    <source>
        <dbReference type="ARBA" id="ARBA00023004"/>
    </source>
</evidence>
<feature type="signal peptide" evidence="5">
    <location>
        <begin position="1"/>
        <end position="20"/>
    </location>
</feature>
<reference evidence="7 8" key="1">
    <citation type="submission" date="2016-10" db="EMBL/GenBank/DDBJ databases">
        <authorList>
            <person name="de Groot N.N."/>
        </authorList>
    </citation>
    <scope>NUCLEOTIDE SEQUENCE [LARGE SCALE GENOMIC DNA]</scope>
    <source>
        <strain evidence="7 8">DSM 19548</strain>
    </source>
</reference>
<dbReference type="EMBL" id="FOLG01000008">
    <property type="protein sequence ID" value="SFC70419.1"/>
    <property type="molecule type" value="Genomic_DNA"/>
</dbReference>
<dbReference type="OrthoDB" id="7873796at2"/>
<gene>
    <name evidence="7" type="ORF">SAMN04488094_10839</name>
</gene>
<dbReference type="InterPro" id="IPR036909">
    <property type="entry name" value="Cyt_c-like_dom_sf"/>
</dbReference>